<gene>
    <name evidence="2" type="ORF">HX001_03175</name>
</gene>
<dbReference type="AlphaFoldDB" id="A0AAJ1QCD9"/>
<dbReference type="InterPro" id="IPR032466">
    <property type="entry name" value="Metal_Hydrolase"/>
</dbReference>
<keyword evidence="1" id="KW-0472">Membrane</keyword>
<sequence>MEKKPFYNCHTHTFTIDHVPNRFGKKLLPFLYKIITIRVIKWYYLHFTMKNEQCRKMVHTLNKIRYAFIDFLKWTVVLQWLNVLVCFIFRWIFGIIIHLVRVDFIFSRTTREAIRRFKSLGRYSLYCKQYKIFDLLVKTYEPGTRFVVLAMDMDYMDAGKPKISYLEQLDDLRNLKKNHPETLLPFLFLDPRRIAETRFLQGHQNYEIYSKHLLQSGDFDGIKLYPALGYYPFDKELISMYLFAQENAIPIMTHCVAGTVYYRGKKKEEWNAHPILKYPKRKDQHAYIPLPQTGNVDFTTNFTHPLNYHCLLNKELLSEYLGYEADLSQLKICIAHFGGDDQWERYMQDSWNNYNKMINHEEREAYLKRKRPLNHGNQRTIWWNASWLSVIYDLMVTYENVYADISYVLFNEKMYPLLKFILQDPKVKHRVLFGTDYYMVSQKNTEKELYHNLRGYLGESLFELISYHNPKTYLSTKWKVY</sequence>
<proteinExistence type="predicted"/>
<organism evidence="2 3">
    <name type="scientific">Empedobacter brevis</name>
    <dbReference type="NCBI Taxonomy" id="247"/>
    <lineage>
        <taxon>Bacteria</taxon>
        <taxon>Pseudomonadati</taxon>
        <taxon>Bacteroidota</taxon>
        <taxon>Flavobacteriia</taxon>
        <taxon>Flavobacteriales</taxon>
        <taxon>Weeksellaceae</taxon>
        <taxon>Empedobacter</taxon>
    </lineage>
</organism>
<dbReference type="Gene3D" id="3.20.20.140">
    <property type="entry name" value="Metal-dependent hydrolases"/>
    <property type="match status" value="1"/>
</dbReference>
<dbReference type="EMBL" id="JACAGJ010000001">
    <property type="protein sequence ID" value="MDM1071493.1"/>
    <property type="molecule type" value="Genomic_DNA"/>
</dbReference>
<reference evidence="2" key="1">
    <citation type="submission" date="2020-06" db="EMBL/GenBank/DDBJ databases">
        <authorList>
            <person name="Dong N."/>
        </authorList>
    </citation>
    <scope>NUCLEOTIDE SEQUENCE</scope>
    <source>
        <strain evidence="2">R655-4</strain>
    </source>
</reference>
<dbReference type="Proteomes" id="UP001170959">
    <property type="component" value="Unassembled WGS sequence"/>
</dbReference>
<accession>A0AAJ1QCD9</accession>
<dbReference type="RefSeq" id="WP_159156051.1">
    <property type="nucleotide sequence ID" value="NZ_CP013210.1"/>
</dbReference>
<evidence type="ECO:0000313" key="2">
    <source>
        <dbReference type="EMBL" id="MDM1071493.1"/>
    </source>
</evidence>
<comment type="caution">
    <text evidence="2">The sequence shown here is derived from an EMBL/GenBank/DDBJ whole genome shotgun (WGS) entry which is preliminary data.</text>
</comment>
<keyword evidence="1" id="KW-1133">Transmembrane helix</keyword>
<name>A0AAJ1QCD9_9FLAO</name>
<protein>
    <recommendedName>
        <fullName evidence="4">Amidohydrolase-related domain-containing protein</fullName>
    </recommendedName>
</protein>
<dbReference type="SUPFAM" id="SSF51556">
    <property type="entry name" value="Metallo-dependent hydrolases"/>
    <property type="match status" value="1"/>
</dbReference>
<evidence type="ECO:0000256" key="1">
    <source>
        <dbReference type="SAM" id="Phobius"/>
    </source>
</evidence>
<evidence type="ECO:0008006" key="4">
    <source>
        <dbReference type="Google" id="ProtNLM"/>
    </source>
</evidence>
<feature type="transmembrane region" description="Helical" evidence="1">
    <location>
        <begin position="87"/>
        <end position="106"/>
    </location>
</feature>
<reference evidence="2" key="2">
    <citation type="journal article" date="2022" name="Sci. Total Environ.">
        <title>Prevalence, transmission, and molecular epidemiology of tet(X)-positive bacteria among humans, animals, and environmental niches in China: An epidemiological, and genomic-based study.</title>
        <authorList>
            <person name="Dong N."/>
            <person name="Zeng Y."/>
            <person name="Cai C."/>
            <person name="Sun C."/>
            <person name="Lu J."/>
            <person name="Liu C."/>
            <person name="Zhou H."/>
            <person name="Sun Q."/>
            <person name="Shu L."/>
            <person name="Wang H."/>
            <person name="Wang Y."/>
            <person name="Wang S."/>
            <person name="Wu C."/>
            <person name="Chan E.W."/>
            <person name="Chen G."/>
            <person name="Shen Z."/>
            <person name="Chen S."/>
            <person name="Zhang R."/>
        </authorList>
    </citation>
    <scope>NUCLEOTIDE SEQUENCE</scope>
    <source>
        <strain evidence="2">R655-4</strain>
    </source>
</reference>
<evidence type="ECO:0000313" key="3">
    <source>
        <dbReference type="Proteomes" id="UP001170959"/>
    </source>
</evidence>
<keyword evidence="1" id="KW-0812">Transmembrane</keyword>